<dbReference type="AlphaFoldDB" id="A0A328UCM7"/>
<proteinExistence type="predicted"/>
<feature type="transmembrane region" description="Helical" evidence="6">
    <location>
        <begin position="473"/>
        <end position="491"/>
    </location>
</feature>
<evidence type="ECO:0000256" key="3">
    <source>
        <dbReference type="ARBA" id="ARBA00022692"/>
    </source>
</evidence>
<evidence type="ECO:0000256" key="5">
    <source>
        <dbReference type="ARBA" id="ARBA00023136"/>
    </source>
</evidence>
<dbReference type="InterPro" id="IPR004477">
    <property type="entry name" value="ComEC_N"/>
</dbReference>
<feature type="transmembrane region" description="Helical" evidence="6">
    <location>
        <begin position="314"/>
        <end position="331"/>
    </location>
</feature>
<feature type="transmembrane region" description="Helical" evidence="6">
    <location>
        <begin position="409"/>
        <end position="432"/>
    </location>
</feature>
<evidence type="ECO:0000259" key="7">
    <source>
        <dbReference type="Pfam" id="PF03772"/>
    </source>
</evidence>
<evidence type="ECO:0000313" key="10">
    <source>
        <dbReference type="Proteomes" id="UP000249377"/>
    </source>
</evidence>
<keyword evidence="5 6" id="KW-0472">Membrane</keyword>
<dbReference type="EMBL" id="QLYR01000003">
    <property type="protein sequence ID" value="RAQ29316.1"/>
    <property type="molecule type" value="Genomic_DNA"/>
</dbReference>
<feature type="transmembrane region" description="Helical" evidence="6">
    <location>
        <begin position="271"/>
        <end position="302"/>
    </location>
</feature>
<dbReference type="InterPro" id="IPR052159">
    <property type="entry name" value="Competence_DNA_uptake"/>
</dbReference>
<feature type="transmembrane region" description="Helical" evidence="6">
    <location>
        <begin position="337"/>
        <end position="358"/>
    </location>
</feature>
<evidence type="ECO:0000256" key="2">
    <source>
        <dbReference type="ARBA" id="ARBA00022475"/>
    </source>
</evidence>
<feature type="domain" description="DUF4131" evidence="8">
    <location>
        <begin position="27"/>
        <end position="130"/>
    </location>
</feature>
<evidence type="ECO:0000259" key="8">
    <source>
        <dbReference type="Pfam" id="PF13567"/>
    </source>
</evidence>
<feature type="transmembrane region" description="Helical" evidence="6">
    <location>
        <begin position="498"/>
        <end position="518"/>
    </location>
</feature>
<dbReference type="Pfam" id="PF03772">
    <property type="entry name" value="Competence"/>
    <property type="match status" value="1"/>
</dbReference>
<comment type="subcellular location">
    <subcellularLocation>
        <location evidence="1">Cell membrane</location>
        <topology evidence="1">Multi-pass membrane protein</topology>
    </subcellularLocation>
</comment>
<keyword evidence="10" id="KW-1185">Reference proteome</keyword>
<dbReference type="InterPro" id="IPR025405">
    <property type="entry name" value="DUF4131"/>
</dbReference>
<name>A0A328UCM7_9FIRM</name>
<protein>
    <submittedName>
        <fullName evidence="9">ComEC family competence protein</fullName>
    </submittedName>
</protein>
<dbReference type="GO" id="GO:0005886">
    <property type="term" value="C:plasma membrane"/>
    <property type="evidence" value="ECO:0007669"/>
    <property type="project" value="UniProtKB-SubCell"/>
</dbReference>
<keyword evidence="2" id="KW-1003">Cell membrane</keyword>
<accession>A0A328UCM7</accession>
<dbReference type="RefSeq" id="WP_112332547.1">
    <property type="nucleotide sequence ID" value="NZ_QLYR01000003.1"/>
</dbReference>
<comment type="caution">
    <text evidence="9">The sequence shown here is derived from an EMBL/GenBank/DDBJ whole genome shotgun (WGS) entry which is preliminary data.</text>
</comment>
<evidence type="ECO:0000313" key="9">
    <source>
        <dbReference type="EMBL" id="RAQ29316.1"/>
    </source>
</evidence>
<evidence type="ECO:0000256" key="6">
    <source>
        <dbReference type="SAM" id="Phobius"/>
    </source>
</evidence>
<feature type="transmembrane region" description="Helical" evidence="6">
    <location>
        <begin position="49"/>
        <end position="69"/>
    </location>
</feature>
<feature type="domain" description="ComEC/Rec2-related protein" evidence="7">
    <location>
        <begin position="217"/>
        <end position="492"/>
    </location>
</feature>
<keyword evidence="4 6" id="KW-1133">Transmembrane helix</keyword>
<feature type="transmembrane region" description="Helical" evidence="6">
    <location>
        <begin position="12"/>
        <end position="43"/>
    </location>
</feature>
<feature type="transmembrane region" description="Helical" evidence="6">
    <location>
        <begin position="241"/>
        <end position="265"/>
    </location>
</feature>
<dbReference type="PANTHER" id="PTHR30619">
    <property type="entry name" value="DNA INTERNALIZATION/COMPETENCE PROTEIN COMEC/REC2"/>
    <property type="match status" value="1"/>
</dbReference>
<evidence type="ECO:0000256" key="4">
    <source>
        <dbReference type="ARBA" id="ARBA00022989"/>
    </source>
</evidence>
<sequence length="733" mass="79370">MKRPFALVGITYLLSLTAAVCFGAETALVLACLALFLFLLTLFSKRMTAGGALPLALLAAALAFGCFTAQARPQEAVRAALAEKDAAMTGTICELPVRNGGTYYYTVRVDNLSIPDAPSGFKIRLSSREELTDEPYTRLQGNVHFMLPSGESGFSSKSRYAGDGILLFAYLKTYEPVELLPALEHPPYYYALRLRQALQGVVKELLPEKEAGMVCALLFGDKSELSSKTEENFRQIGASHLLAVSGLHLSTIVQLFTLILSLFHIRGKKASFFSMLGVLCFMAVTCFQASVCRGGVMCLVVLAGNFLSRRADSLNSLGIAVLLLGIENAYAAADIGLLLSFSGTLGLILLCGPVRFWLDRRSPRGKRLKPLVGLVNESVSTSLAASVFTLPVVVLTFGMIALLAPVSTLLLLLPSTLLIQLAAVAALLQLLLPWTGLAAPFAMVSGWLAGYLDACSGMLGSIPYASVPFSGRLAALWVAACLALVATALLFMRKRLLLPHLACLCIILLLVSELSQLMPKTDIVRMAVLPTGDSFSVVLLRNRSAAVLGCGGYAGYAVQDYLWSQGVERVDSIQLLENSEEEYRYAAALARSYPVEALIMKTPEEPRAFIEKRIPAERYFYYDHTAESGLWSALTIQSAGGQALLSCNGVTVLVIAGSGDEEAVPASWKTCDISVLGRQLPGIESFFGILAPSVWESGQNRTASDFQAVYLKESDYIEIRFQGEHRIQIRREW</sequence>
<dbReference type="Pfam" id="PF13567">
    <property type="entry name" value="DUF4131"/>
    <property type="match status" value="1"/>
</dbReference>
<organism evidence="9 10">
    <name type="scientific">Hydrogeniiclostridium mannosilyticum</name>
    <dbReference type="NCBI Taxonomy" id="2764322"/>
    <lineage>
        <taxon>Bacteria</taxon>
        <taxon>Bacillati</taxon>
        <taxon>Bacillota</taxon>
        <taxon>Clostridia</taxon>
        <taxon>Eubacteriales</taxon>
        <taxon>Acutalibacteraceae</taxon>
        <taxon>Hydrogeniiclostridium</taxon>
    </lineage>
</organism>
<feature type="transmembrane region" description="Helical" evidence="6">
    <location>
        <begin position="379"/>
        <end position="403"/>
    </location>
</feature>
<gene>
    <name evidence="9" type="ORF">DPQ25_07500</name>
</gene>
<evidence type="ECO:0000256" key="1">
    <source>
        <dbReference type="ARBA" id="ARBA00004651"/>
    </source>
</evidence>
<reference evidence="9 10" key="1">
    <citation type="submission" date="2018-06" db="EMBL/GenBank/DDBJ databases">
        <title>Noncontiguous genome sequence of Ruminococcaceae bacterium ASD2818.</title>
        <authorList>
            <person name="Chaplin A.V."/>
            <person name="Sokolova S.R."/>
            <person name="Kochetkova T.O."/>
            <person name="Goltsov A.Y."/>
            <person name="Trofimov D.Y."/>
            <person name="Efimov B.A."/>
        </authorList>
    </citation>
    <scope>NUCLEOTIDE SEQUENCE [LARGE SCALE GENOMIC DNA]</scope>
    <source>
        <strain evidence="9 10">ASD2818</strain>
    </source>
</reference>
<keyword evidence="3 6" id="KW-0812">Transmembrane</keyword>
<dbReference type="Proteomes" id="UP000249377">
    <property type="component" value="Unassembled WGS sequence"/>
</dbReference>
<dbReference type="PANTHER" id="PTHR30619:SF7">
    <property type="entry name" value="BETA-LACTAMASE DOMAIN PROTEIN"/>
    <property type="match status" value="1"/>
</dbReference>
<dbReference type="NCBIfam" id="TIGR00360">
    <property type="entry name" value="ComEC_N-term"/>
    <property type="match status" value="1"/>
</dbReference>